<protein>
    <submittedName>
        <fullName evidence="1">Uncharacterized protein</fullName>
    </submittedName>
</protein>
<name>C8PG58_9BACT</name>
<proteinExistence type="predicted"/>
<dbReference type="Proteomes" id="UP000005709">
    <property type="component" value="Unassembled WGS sequence"/>
</dbReference>
<comment type="caution">
    <text evidence="1">The sequence shown here is derived from an EMBL/GenBank/DDBJ whole genome shotgun (WGS) entry which is preliminary data.</text>
</comment>
<evidence type="ECO:0000313" key="1">
    <source>
        <dbReference type="EMBL" id="EEV18096.1"/>
    </source>
</evidence>
<evidence type="ECO:0000313" key="2">
    <source>
        <dbReference type="Proteomes" id="UP000005709"/>
    </source>
</evidence>
<sequence length="48" mass="5670">MYGHHNRKHRAETIRCCVKILKFNAARRNLSFAFYTTSPKSGFYTAKF</sequence>
<reference evidence="1 2" key="1">
    <citation type="submission" date="2009-07" db="EMBL/GenBank/DDBJ databases">
        <authorList>
            <person name="Madupu R."/>
            <person name="Sebastian Y."/>
            <person name="Durkin A.S."/>
            <person name="Torralba M."/>
            <person name="Methe B."/>
            <person name="Sutton G.G."/>
            <person name="Strausberg R.L."/>
            <person name="Nelson K.E."/>
        </authorList>
    </citation>
    <scope>NUCLEOTIDE SEQUENCE [LARGE SCALE GENOMIC DNA]</scope>
    <source>
        <strain evidence="1 2">RM3268</strain>
    </source>
</reference>
<organism evidence="1 2">
    <name type="scientific">Campylobacter gracilis RM3268</name>
    <dbReference type="NCBI Taxonomy" id="553220"/>
    <lineage>
        <taxon>Bacteria</taxon>
        <taxon>Pseudomonadati</taxon>
        <taxon>Campylobacterota</taxon>
        <taxon>Epsilonproteobacteria</taxon>
        <taxon>Campylobacterales</taxon>
        <taxon>Campylobacteraceae</taxon>
        <taxon>Campylobacter</taxon>
    </lineage>
</organism>
<dbReference type="AlphaFoldDB" id="C8PG58"/>
<dbReference type="EMBL" id="ACYG01000019">
    <property type="protein sequence ID" value="EEV18096.1"/>
    <property type="molecule type" value="Genomic_DNA"/>
</dbReference>
<accession>C8PG58</accession>
<keyword evidence="2" id="KW-1185">Reference proteome</keyword>
<gene>
    <name evidence="1" type="ORF">CAMGR0001_0851</name>
</gene>